<keyword evidence="2" id="KW-0732">Signal</keyword>
<sequence>MNQSDHGGRTVLHFAAYGNYVETVKFLIHEAGVDILVSDRYNRYPIDITKNNDIKELLKIDKSYRKEDEEGQSFNMESSDYNGETPLHAAAKYGKVKDVLYLLTDRNASPFARNNFGKRPIDLVNERLEQKPTHKTTESEQYEQLNRIIQDAMDKALSAAILKLICYIPILEFVLYFCFYDIEEDISFEKLCNKERLILFHCKSDKGDLMAIRRFDRTPLDEALENGFDEIIQLLENKQEDNSKAYTVECCLNYYEEYNKCKPCKPGKYGRQCSETCLYGYYGSQCKEICSCTKYEHCDPVSGCKCIDFTGKHCRFRCPEGYYGEHCGHVCQCLRGISCDSVTGSCLCPVGLTGPTCSTRCSDESYGRNCSKRCQCSQGLVCHSVLGTCQCENGTNDCKSFVPKLNHGNSSPMTLILAVSCSGGSLFFVGLLILIVCLLRRKHVQQSVNPQTRRSVPEINHYDEINPIVEISLENMPIASDTSNIEPYYSYPQEHIRRLSLPNGNGRINNRISNDEHRRYMSLPNLSNIATYLSPYYSLQSGLNSITNNTTEQSLGSDNSGYLHPYNALRQPFDHHEYAKV</sequence>
<dbReference type="NCBIfam" id="TIGR03501">
    <property type="entry name" value="GlyGly_CTERM"/>
    <property type="match status" value="1"/>
</dbReference>
<keyword evidence="6" id="KW-1133">Transmembrane helix</keyword>
<keyword evidence="1" id="KW-0245">EGF-like domain</keyword>
<dbReference type="Proteomes" id="UP000683360">
    <property type="component" value="Unassembled WGS sequence"/>
</dbReference>
<protein>
    <submittedName>
        <fullName evidence="7">Uncharacterized protein</fullName>
    </submittedName>
</protein>
<dbReference type="SUPFAM" id="SSF48403">
    <property type="entry name" value="Ankyrin repeat"/>
    <property type="match status" value="1"/>
</dbReference>
<dbReference type="SMART" id="SM00248">
    <property type="entry name" value="ANK"/>
    <property type="match status" value="3"/>
</dbReference>
<dbReference type="InterPro" id="IPR042635">
    <property type="entry name" value="MEGF10/SREC1/2-like"/>
</dbReference>
<dbReference type="PROSITE" id="PS50297">
    <property type="entry name" value="ANK_REP_REGION"/>
    <property type="match status" value="1"/>
</dbReference>
<feature type="repeat" description="ANK" evidence="5">
    <location>
        <begin position="82"/>
        <end position="115"/>
    </location>
</feature>
<keyword evidence="6" id="KW-0812">Transmembrane</keyword>
<proteinExistence type="predicted"/>
<evidence type="ECO:0000256" key="4">
    <source>
        <dbReference type="ARBA" id="ARBA00023157"/>
    </source>
</evidence>
<evidence type="ECO:0000313" key="7">
    <source>
        <dbReference type="EMBL" id="CAG2253699.1"/>
    </source>
</evidence>
<dbReference type="PROSITE" id="PS50088">
    <property type="entry name" value="ANK_REPEAT"/>
    <property type="match status" value="2"/>
</dbReference>
<evidence type="ECO:0000256" key="2">
    <source>
        <dbReference type="ARBA" id="ARBA00022729"/>
    </source>
</evidence>
<dbReference type="EMBL" id="CAJPWZ010003160">
    <property type="protein sequence ID" value="CAG2253699.1"/>
    <property type="molecule type" value="Genomic_DNA"/>
</dbReference>
<dbReference type="InterPro" id="IPR020008">
    <property type="entry name" value="GlyGly_CTERM"/>
</dbReference>
<keyword evidence="3" id="KW-0677">Repeat</keyword>
<dbReference type="GO" id="GO:0005044">
    <property type="term" value="F:scavenger receptor activity"/>
    <property type="evidence" value="ECO:0007669"/>
    <property type="project" value="InterPro"/>
</dbReference>
<evidence type="ECO:0000256" key="1">
    <source>
        <dbReference type="ARBA" id="ARBA00022536"/>
    </source>
</evidence>
<organism evidence="7 8">
    <name type="scientific">Mytilus edulis</name>
    <name type="common">Blue mussel</name>
    <dbReference type="NCBI Taxonomy" id="6550"/>
    <lineage>
        <taxon>Eukaryota</taxon>
        <taxon>Metazoa</taxon>
        <taxon>Spiralia</taxon>
        <taxon>Lophotrochozoa</taxon>
        <taxon>Mollusca</taxon>
        <taxon>Bivalvia</taxon>
        <taxon>Autobranchia</taxon>
        <taxon>Pteriomorphia</taxon>
        <taxon>Mytilida</taxon>
        <taxon>Mytiloidea</taxon>
        <taxon>Mytilidae</taxon>
        <taxon>Mytilinae</taxon>
        <taxon>Mytilus</taxon>
    </lineage>
</organism>
<comment type="caution">
    <text evidence="7">The sequence shown here is derived from an EMBL/GenBank/DDBJ whole genome shotgun (WGS) entry which is preliminary data.</text>
</comment>
<dbReference type="Gene3D" id="1.25.40.20">
    <property type="entry name" value="Ankyrin repeat-containing domain"/>
    <property type="match status" value="2"/>
</dbReference>
<reference evidence="7" key="1">
    <citation type="submission" date="2021-03" db="EMBL/GenBank/DDBJ databases">
        <authorList>
            <person name="Bekaert M."/>
        </authorList>
    </citation>
    <scope>NUCLEOTIDE SEQUENCE</scope>
</reference>
<accession>A0A8S3VBB7</accession>
<gene>
    <name evidence="7" type="ORF">MEDL_65203</name>
</gene>
<evidence type="ECO:0000256" key="6">
    <source>
        <dbReference type="SAM" id="Phobius"/>
    </source>
</evidence>
<dbReference type="AlphaFoldDB" id="A0A8S3VBB7"/>
<keyword evidence="8" id="KW-1185">Reference proteome</keyword>
<dbReference type="FunFam" id="2.170.300.10:FF:000041">
    <property type="entry name" value="Tyrosine protein kinase receptor tie-1, putative"/>
    <property type="match status" value="1"/>
</dbReference>
<feature type="repeat" description="ANK" evidence="5">
    <location>
        <begin position="7"/>
        <end position="40"/>
    </location>
</feature>
<keyword evidence="4" id="KW-1015">Disulfide bond</keyword>
<dbReference type="InterPro" id="IPR036770">
    <property type="entry name" value="Ankyrin_rpt-contain_sf"/>
</dbReference>
<evidence type="ECO:0000256" key="3">
    <source>
        <dbReference type="ARBA" id="ARBA00022737"/>
    </source>
</evidence>
<evidence type="ECO:0000256" key="5">
    <source>
        <dbReference type="PROSITE-ProRule" id="PRU00023"/>
    </source>
</evidence>
<name>A0A8S3VBB7_MYTED</name>
<dbReference type="InterPro" id="IPR002110">
    <property type="entry name" value="Ankyrin_rpt"/>
</dbReference>
<dbReference type="PANTHER" id="PTHR24043">
    <property type="entry name" value="SCAVENGER RECEPTOR CLASS F"/>
    <property type="match status" value="1"/>
</dbReference>
<dbReference type="OrthoDB" id="10252017at2759"/>
<dbReference type="Gene3D" id="2.170.300.10">
    <property type="entry name" value="Tie2 ligand-binding domain superfamily"/>
    <property type="match status" value="2"/>
</dbReference>
<feature type="transmembrane region" description="Helical" evidence="6">
    <location>
        <begin position="415"/>
        <end position="439"/>
    </location>
</feature>
<keyword evidence="5" id="KW-0040">ANK repeat</keyword>
<keyword evidence="6" id="KW-0472">Membrane</keyword>
<evidence type="ECO:0000313" key="8">
    <source>
        <dbReference type="Proteomes" id="UP000683360"/>
    </source>
</evidence>
<dbReference type="Pfam" id="PF13857">
    <property type="entry name" value="Ank_5"/>
    <property type="match status" value="2"/>
</dbReference>
<dbReference type="PANTHER" id="PTHR24043:SF8">
    <property type="entry name" value="EGF-LIKE DOMAIN-CONTAINING PROTEIN"/>
    <property type="match status" value="1"/>
</dbReference>